<dbReference type="InterPro" id="IPR036249">
    <property type="entry name" value="Thioredoxin-like_sf"/>
</dbReference>
<dbReference type="GO" id="GO:0016740">
    <property type="term" value="F:transferase activity"/>
    <property type="evidence" value="ECO:0007669"/>
    <property type="project" value="UniProtKB-KW"/>
</dbReference>
<feature type="domain" description="GST N-terminal" evidence="1">
    <location>
        <begin position="1"/>
        <end position="82"/>
    </location>
</feature>
<dbReference type="InterPro" id="IPR004046">
    <property type="entry name" value="GST_C"/>
</dbReference>
<gene>
    <name evidence="3" type="ORF">ALO52_00667</name>
</gene>
<dbReference type="InterPro" id="IPR036282">
    <property type="entry name" value="Glutathione-S-Trfase_C_sf"/>
</dbReference>
<dbReference type="PROSITE" id="PS50405">
    <property type="entry name" value="GST_CTER"/>
    <property type="match status" value="1"/>
</dbReference>
<dbReference type="SFLD" id="SFLDS00019">
    <property type="entry name" value="Glutathione_Transferase_(cytos"/>
    <property type="match status" value="1"/>
</dbReference>
<comment type="caution">
    <text evidence="3">The sequence shown here is derived from an EMBL/GenBank/DDBJ whole genome shotgun (WGS) entry which is preliminary data.</text>
</comment>
<protein>
    <submittedName>
        <fullName evidence="3">Glutathione S-transferase domain-containing protein</fullName>
    </submittedName>
</protein>
<dbReference type="PATRIC" id="fig|251707.3.peg.898"/>
<dbReference type="SUPFAM" id="SSF52833">
    <property type="entry name" value="Thioredoxin-like"/>
    <property type="match status" value="1"/>
</dbReference>
<dbReference type="CDD" id="cd03057">
    <property type="entry name" value="GST_N_Beta"/>
    <property type="match status" value="1"/>
</dbReference>
<accession>A0A0N8SJ04</accession>
<organism evidence="3 4">
    <name type="scientific">Pseudomonas syringae pv. primulae</name>
    <dbReference type="NCBI Taxonomy" id="251707"/>
    <lineage>
        <taxon>Bacteria</taxon>
        <taxon>Pseudomonadati</taxon>
        <taxon>Pseudomonadota</taxon>
        <taxon>Gammaproteobacteria</taxon>
        <taxon>Pseudomonadales</taxon>
        <taxon>Pseudomonadaceae</taxon>
        <taxon>Pseudomonas</taxon>
    </lineage>
</organism>
<dbReference type="SUPFAM" id="SSF47616">
    <property type="entry name" value="GST C-terminal domain-like"/>
    <property type="match status" value="1"/>
</dbReference>
<evidence type="ECO:0000313" key="4">
    <source>
        <dbReference type="Proteomes" id="UP000050562"/>
    </source>
</evidence>
<dbReference type="SFLD" id="SFLDG00358">
    <property type="entry name" value="Main_(cytGST)"/>
    <property type="match status" value="1"/>
</dbReference>
<dbReference type="CDD" id="cd03188">
    <property type="entry name" value="GST_C_Beta"/>
    <property type="match status" value="1"/>
</dbReference>
<reference evidence="3 4" key="1">
    <citation type="submission" date="2015-09" db="EMBL/GenBank/DDBJ databases">
        <title>Genome announcement of multiple Pseudomonas syringae strains.</title>
        <authorList>
            <person name="Thakur S."/>
            <person name="Wang P.W."/>
            <person name="Gong Y."/>
            <person name="Weir B.S."/>
            <person name="Guttman D.S."/>
        </authorList>
    </citation>
    <scope>NUCLEOTIDE SEQUENCE [LARGE SCALE GENOMIC DNA]</scope>
    <source>
        <strain evidence="3 4">ICMP3956</strain>
    </source>
</reference>
<dbReference type="EMBL" id="LJRC01000264">
    <property type="protein sequence ID" value="KPY31040.1"/>
    <property type="molecule type" value="Genomic_DNA"/>
</dbReference>
<dbReference type="SFLD" id="SFLDG01150">
    <property type="entry name" value="Main.1:_Beta-like"/>
    <property type="match status" value="1"/>
</dbReference>
<dbReference type="Gene3D" id="1.20.1050.10">
    <property type="match status" value="1"/>
</dbReference>
<name>A0A0N8SJ04_9PSED</name>
<dbReference type="InterPro" id="IPR040079">
    <property type="entry name" value="Glutathione_S-Trfase"/>
</dbReference>
<proteinExistence type="predicted"/>
<evidence type="ECO:0000259" key="1">
    <source>
        <dbReference type="PROSITE" id="PS50404"/>
    </source>
</evidence>
<dbReference type="Proteomes" id="UP000050562">
    <property type="component" value="Unassembled WGS sequence"/>
</dbReference>
<keyword evidence="3" id="KW-0808">Transferase</keyword>
<dbReference type="AlphaFoldDB" id="A0A0N8SJ04"/>
<dbReference type="PANTHER" id="PTHR44051">
    <property type="entry name" value="GLUTATHIONE S-TRANSFERASE-RELATED"/>
    <property type="match status" value="1"/>
</dbReference>
<dbReference type="Pfam" id="PF00043">
    <property type="entry name" value="GST_C"/>
    <property type="match status" value="1"/>
</dbReference>
<dbReference type="RefSeq" id="WP_057410882.1">
    <property type="nucleotide sequence ID" value="NZ_LJRC01000264.1"/>
</dbReference>
<evidence type="ECO:0000313" key="3">
    <source>
        <dbReference type="EMBL" id="KPY31040.1"/>
    </source>
</evidence>
<dbReference type="InterPro" id="IPR004045">
    <property type="entry name" value="Glutathione_S-Trfase_N"/>
</dbReference>
<dbReference type="Pfam" id="PF13409">
    <property type="entry name" value="GST_N_2"/>
    <property type="match status" value="1"/>
</dbReference>
<evidence type="ECO:0000259" key="2">
    <source>
        <dbReference type="PROSITE" id="PS50405"/>
    </source>
</evidence>
<dbReference type="InterPro" id="IPR010987">
    <property type="entry name" value="Glutathione-S-Trfase_C-like"/>
</dbReference>
<sequence>MMTLYYSPGTYSLAAQIALHETGLAFRLAEVDLRNQSLLDGTDFHEINPKGYVPLLELQDGERISELAVILTCIADQTPCLELAPMHGTLERIRLLETLNFIATEMHKANSFLLNPRIDTTTAAYYRQWLRGPYEWLDEQLCRGDWLMGHHFTVADAYAFVAVQHAIHLNINLSDLQAIDRFMEHMQRRSSVQATACLNVARLPDSSFAEKAGSNHTQRLSA</sequence>
<dbReference type="PROSITE" id="PS50404">
    <property type="entry name" value="GST_NTER"/>
    <property type="match status" value="1"/>
</dbReference>
<feature type="domain" description="GST C-terminal" evidence="2">
    <location>
        <begin position="88"/>
        <end position="208"/>
    </location>
</feature>
<dbReference type="PANTHER" id="PTHR44051:SF8">
    <property type="entry name" value="GLUTATHIONE S-TRANSFERASE GSTA"/>
    <property type="match status" value="1"/>
</dbReference>
<dbReference type="Gene3D" id="3.40.30.10">
    <property type="entry name" value="Glutaredoxin"/>
    <property type="match status" value="1"/>
</dbReference>